<keyword evidence="3 5" id="KW-1133">Transmembrane helix</keyword>
<evidence type="ECO:0000256" key="2">
    <source>
        <dbReference type="ARBA" id="ARBA00022692"/>
    </source>
</evidence>
<keyword evidence="6" id="KW-0732">Signal</keyword>
<dbReference type="Proteomes" id="UP000192578">
    <property type="component" value="Unassembled WGS sequence"/>
</dbReference>
<dbReference type="InterPro" id="IPR028082">
    <property type="entry name" value="Peripla_BP_I"/>
</dbReference>
<accession>A0A9X6NJY1</accession>
<dbReference type="InterPro" id="IPR001828">
    <property type="entry name" value="ANF_lig-bd_rcpt"/>
</dbReference>
<evidence type="ECO:0000256" key="3">
    <source>
        <dbReference type="ARBA" id="ARBA00022989"/>
    </source>
</evidence>
<name>A0A9X6NJY1_HYPEX</name>
<evidence type="ECO:0000256" key="4">
    <source>
        <dbReference type="ARBA" id="ARBA00023136"/>
    </source>
</evidence>
<sequence length="533" mass="59378">MSHIFIPWTLLWVVFSPSVNANNGDVVVDRLIHGPSKLHVEFITTGFFGFEGHEPVSLSYNAPAIMTGVQRLRDLYPEHHWTWTFIWDTQNQLSCPLMPDHVYFMLAQYYYSRRISNRLSIVVAPACFEGIPMNDFAGVEDVLLITSASVETVIRNRQRSPTWLSTTPFAYSNVVFCSLLNALNWTTVFVGLDSQDRMYHLYIFHVVTGELTGCGVQFTAATVACSEEASVVSSLREFHAKSRVFLYFGQPPGFRSLLMVAARLGMIDGDHVFLAVVPWASPAYGFFTWQMNREDDEKVKRAYRSVLLLTMVDEEQYALPSVRLLSQEWANISRTVYNNTELTSDLPLPVMAATHAAVELAGTAVVEALARNVSFTNGNNGRVLAESILNRTRDLQVGQWRMGSTGVVVHGVQLSSLDWETGQLKAFMKALETDATFVWKRTDPHQTIWHGRADLPPAVPLCGLDGAACFSRNGSNDSVVGGSVAVICALAVLIGALLARISRIWIRSAVWWSLESDILIMGSRKSQSRASRV</sequence>
<evidence type="ECO:0000256" key="1">
    <source>
        <dbReference type="ARBA" id="ARBA00004370"/>
    </source>
</evidence>
<evidence type="ECO:0000259" key="7">
    <source>
        <dbReference type="Pfam" id="PF01094"/>
    </source>
</evidence>
<reference evidence="9" key="1">
    <citation type="submission" date="2017-01" db="EMBL/GenBank/DDBJ databases">
        <title>Comparative genomics of anhydrobiosis in the tardigrade Hypsibius dujardini.</title>
        <authorList>
            <person name="Yoshida Y."/>
            <person name="Koutsovoulos G."/>
            <person name="Laetsch D."/>
            <person name="Stevens L."/>
            <person name="Kumar S."/>
            <person name="Horikawa D."/>
            <person name="Ishino K."/>
            <person name="Komine S."/>
            <person name="Tomita M."/>
            <person name="Blaxter M."/>
            <person name="Arakawa K."/>
        </authorList>
    </citation>
    <scope>NUCLEOTIDE SEQUENCE [LARGE SCALE GENOMIC DNA]</scope>
    <source>
        <strain evidence="9">Z151</strain>
    </source>
</reference>
<feature type="signal peptide" evidence="6">
    <location>
        <begin position="1"/>
        <end position="21"/>
    </location>
</feature>
<evidence type="ECO:0000313" key="9">
    <source>
        <dbReference type="Proteomes" id="UP000192578"/>
    </source>
</evidence>
<dbReference type="GO" id="GO:0016020">
    <property type="term" value="C:membrane"/>
    <property type="evidence" value="ECO:0007669"/>
    <property type="project" value="UniProtKB-SubCell"/>
</dbReference>
<comment type="subcellular location">
    <subcellularLocation>
        <location evidence="1">Membrane</location>
    </subcellularLocation>
</comment>
<organism evidence="8 9">
    <name type="scientific">Hypsibius exemplaris</name>
    <name type="common">Freshwater tardigrade</name>
    <dbReference type="NCBI Taxonomy" id="2072580"/>
    <lineage>
        <taxon>Eukaryota</taxon>
        <taxon>Metazoa</taxon>
        <taxon>Ecdysozoa</taxon>
        <taxon>Tardigrada</taxon>
        <taxon>Eutardigrada</taxon>
        <taxon>Parachela</taxon>
        <taxon>Hypsibioidea</taxon>
        <taxon>Hypsibiidae</taxon>
        <taxon>Hypsibius</taxon>
    </lineage>
</organism>
<feature type="chain" id="PRO_5040718614" description="Receptor ligand binding region domain-containing protein" evidence="6">
    <location>
        <begin position="22"/>
        <end position="533"/>
    </location>
</feature>
<comment type="caution">
    <text evidence="8">The sequence shown here is derived from an EMBL/GenBank/DDBJ whole genome shotgun (WGS) entry which is preliminary data.</text>
</comment>
<keyword evidence="2 5" id="KW-0812">Transmembrane</keyword>
<proteinExistence type="predicted"/>
<dbReference type="OrthoDB" id="10261212at2759"/>
<evidence type="ECO:0000256" key="5">
    <source>
        <dbReference type="SAM" id="Phobius"/>
    </source>
</evidence>
<dbReference type="AlphaFoldDB" id="A0A9X6NJY1"/>
<gene>
    <name evidence="8" type="ORF">BV898_19013</name>
</gene>
<dbReference type="SUPFAM" id="SSF53822">
    <property type="entry name" value="Periplasmic binding protein-like I"/>
    <property type="match status" value="1"/>
</dbReference>
<dbReference type="Pfam" id="PF01094">
    <property type="entry name" value="ANF_receptor"/>
    <property type="match status" value="1"/>
</dbReference>
<keyword evidence="9" id="KW-1185">Reference proteome</keyword>
<dbReference type="EMBL" id="MTYJ01000432">
    <property type="protein sequence ID" value="OWA54614.1"/>
    <property type="molecule type" value="Genomic_DNA"/>
</dbReference>
<protein>
    <recommendedName>
        <fullName evidence="7">Receptor ligand binding region domain-containing protein</fullName>
    </recommendedName>
</protein>
<dbReference type="Gene3D" id="3.40.50.2300">
    <property type="match status" value="1"/>
</dbReference>
<feature type="transmembrane region" description="Helical" evidence="5">
    <location>
        <begin position="479"/>
        <end position="499"/>
    </location>
</feature>
<evidence type="ECO:0000313" key="8">
    <source>
        <dbReference type="EMBL" id="OWA54614.1"/>
    </source>
</evidence>
<keyword evidence="4 5" id="KW-0472">Membrane</keyword>
<feature type="domain" description="Receptor ligand binding region" evidence="7">
    <location>
        <begin position="125"/>
        <end position="399"/>
    </location>
</feature>
<evidence type="ECO:0000256" key="6">
    <source>
        <dbReference type="SAM" id="SignalP"/>
    </source>
</evidence>